<dbReference type="RefSeq" id="WP_035342784.1">
    <property type="nucleotide sequence ID" value="NZ_BAUU01000010.1"/>
</dbReference>
<evidence type="ECO:0000256" key="1">
    <source>
        <dbReference type="ARBA" id="ARBA00004635"/>
    </source>
</evidence>
<reference evidence="9" key="1">
    <citation type="journal article" date="2014" name="Genome Announc.">
        <title>Draft Genome Sequences of Three Alkaliphilic Bacillus Strains, Bacillus wakoensis JCM 9140T, Bacillus akibai JCM 9157T, and Bacillus hemicellulosilyticus JCM 9152T.</title>
        <authorList>
            <person name="Yuki M."/>
            <person name="Oshima K."/>
            <person name="Suda W."/>
            <person name="Oshida Y."/>
            <person name="Kitamura K."/>
            <person name="Iida T."/>
            <person name="Hattori M."/>
            <person name="Ohkuma M."/>
        </authorList>
    </citation>
    <scope>NUCLEOTIDE SEQUENCE [LARGE SCALE GENOMIC DNA]</scope>
    <source>
        <strain evidence="9">JCM 9152</strain>
    </source>
</reference>
<feature type="lipid moiety-binding region" description="S-diacylglycerol cysteine" evidence="7">
    <location>
        <position position="20"/>
    </location>
</feature>
<sequence>MKKVAGLVAALGLSVTLAACGNGADEDTLDTLRVGASAVPHTEILEAAAPLLAEKGIDLDITTFSDYILPNEALLENEIDVNYFQTPGYLASQMDDNEAYDFVSIGEIHYEPIGVYSKEYNSLDELPDGATIIISDSISDHGRILPIFERAGLIELDVEEGELARVENIVSNPKDLKFDEYQVEARMLAPSFENDEGDAVVINTNYALEGGVDIEAFGIAFEGEDVLQPNLLVVREGNEEGELVQALYEVLTSDEIREFIYEQYDGAVIPVQN</sequence>
<dbReference type="Gene3D" id="3.40.190.10">
    <property type="entry name" value="Periplasmic binding protein-like II"/>
    <property type="match status" value="2"/>
</dbReference>
<keyword evidence="2 8" id="KW-0732">Signal</keyword>
<gene>
    <name evidence="9" type="ORF">JCM9152_1683</name>
</gene>
<dbReference type="InterPro" id="IPR004872">
    <property type="entry name" value="Lipoprotein_NlpA"/>
</dbReference>
<feature type="chain" id="PRO_5039507378" description="Lipoprotein" evidence="8">
    <location>
        <begin position="19"/>
        <end position="273"/>
    </location>
</feature>
<feature type="signal peptide" evidence="8">
    <location>
        <begin position="1"/>
        <end position="18"/>
    </location>
</feature>
<dbReference type="AlphaFoldDB" id="W4QDZ6"/>
<comment type="subcellular location">
    <subcellularLocation>
        <location evidence="1">Membrane</location>
        <topology evidence="1">Lipid-anchor</topology>
    </subcellularLocation>
</comment>
<evidence type="ECO:0000256" key="8">
    <source>
        <dbReference type="SAM" id="SignalP"/>
    </source>
</evidence>
<keyword evidence="10" id="KW-1185">Reference proteome</keyword>
<evidence type="ECO:0000256" key="3">
    <source>
        <dbReference type="ARBA" id="ARBA00023136"/>
    </source>
</evidence>
<evidence type="ECO:0000256" key="4">
    <source>
        <dbReference type="ARBA" id="ARBA00023139"/>
    </source>
</evidence>
<evidence type="ECO:0000313" key="10">
    <source>
        <dbReference type="Proteomes" id="UP000018895"/>
    </source>
</evidence>
<dbReference type="PANTHER" id="PTHR30429:SF0">
    <property type="entry name" value="METHIONINE-BINDING LIPOPROTEIN METQ"/>
    <property type="match status" value="1"/>
</dbReference>
<proteinExistence type="inferred from homology"/>
<dbReference type="Proteomes" id="UP000018895">
    <property type="component" value="Unassembled WGS sequence"/>
</dbReference>
<organism evidence="9 10">
    <name type="scientific">Halalkalibacter hemicellulosilyticusJCM 9152</name>
    <dbReference type="NCBI Taxonomy" id="1236971"/>
    <lineage>
        <taxon>Bacteria</taxon>
        <taxon>Bacillati</taxon>
        <taxon>Bacillota</taxon>
        <taxon>Bacilli</taxon>
        <taxon>Bacillales</taxon>
        <taxon>Bacillaceae</taxon>
        <taxon>Halalkalibacter</taxon>
    </lineage>
</organism>
<dbReference type="STRING" id="1236971.JCM9152_1683"/>
<keyword evidence="3" id="KW-0472">Membrane</keyword>
<keyword evidence="4" id="KW-0564">Palmitate</keyword>
<dbReference type="SUPFAM" id="SSF53850">
    <property type="entry name" value="Periplasmic binding protein-like II"/>
    <property type="match status" value="1"/>
</dbReference>
<keyword evidence="5 6" id="KW-0449">Lipoprotein</keyword>
<dbReference type="PANTHER" id="PTHR30429">
    <property type="entry name" value="D-METHIONINE-BINDING LIPOPROTEIN METQ"/>
    <property type="match status" value="1"/>
</dbReference>
<dbReference type="PIRSF" id="PIRSF002854">
    <property type="entry name" value="MetQ"/>
    <property type="match status" value="1"/>
</dbReference>
<dbReference type="Pfam" id="PF03180">
    <property type="entry name" value="Lipoprotein_9"/>
    <property type="match status" value="1"/>
</dbReference>
<comment type="caution">
    <text evidence="9">The sequence shown here is derived from an EMBL/GenBank/DDBJ whole genome shotgun (WGS) entry which is preliminary data.</text>
</comment>
<evidence type="ECO:0000256" key="6">
    <source>
        <dbReference type="PIRNR" id="PIRNR002854"/>
    </source>
</evidence>
<dbReference type="GO" id="GO:0016020">
    <property type="term" value="C:membrane"/>
    <property type="evidence" value="ECO:0007669"/>
    <property type="project" value="UniProtKB-SubCell"/>
</dbReference>
<dbReference type="OrthoDB" id="9812878at2"/>
<evidence type="ECO:0000256" key="7">
    <source>
        <dbReference type="PIRSR" id="PIRSR002854-1"/>
    </source>
</evidence>
<evidence type="ECO:0000313" key="9">
    <source>
        <dbReference type="EMBL" id="GAE30280.1"/>
    </source>
</evidence>
<evidence type="ECO:0000256" key="2">
    <source>
        <dbReference type="ARBA" id="ARBA00022729"/>
    </source>
</evidence>
<dbReference type="EMBL" id="BAUU01000010">
    <property type="protein sequence ID" value="GAE30280.1"/>
    <property type="molecule type" value="Genomic_DNA"/>
</dbReference>
<comment type="similarity">
    <text evidence="6">Belongs to the nlpA lipoprotein family.</text>
</comment>
<accession>W4QDZ6</accession>
<name>W4QDZ6_9BACI</name>
<protein>
    <recommendedName>
        <fullName evidence="6">Lipoprotein</fullName>
    </recommendedName>
</protein>
<dbReference type="PROSITE" id="PS51257">
    <property type="entry name" value="PROKAR_LIPOPROTEIN"/>
    <property type="match status" value="1"/>
</dbReference>
<evidence type="ECO:0000256" key="5">
    <source>
        <dbReference type="ARBA" id="ARBA00023288"/>
    </source>
</evidence>